<dbReference type="Proteomes" id="UP001174136">
    <property type="component" value="Unassembled WGS sequence"/>
</dbReference>
<gene>
    <name evidence="1" type="ORF">N1851_003797</name>
</gene>
<dbReference type="AlphaFoldDB" id="A0AA47N812"/>
<protein>
    <submittedName>
        <fullName evidence="1">Uncharacterized protein</fullName>
    </submittedName>
</protein>
<evidence type="ECO:0000313" key="1">
    <source>
        <dbReference type="EMBL" id="KAK0154133.1"/>
    </source>
</evidence>
<keyword evidence="2" id="KW-1185">Reference proteome</keyword>
<comment type="caution">
    <text evidence="1">The sequence shown here is derived from an EMBL/GenBank/DDBJ whole genome shotgun (WGS) entry which is preliminary data.</text>
</comment>
<accession>A0AA47N812</accession>
<organism evidence="1 2">
    <name type="scientific">Merluccius polli</name>
    <name type="common">Benguela hake</name>
    <name type="synonym">Merluccius cadenati</name>
    <dbReference type="NCBI Taxonomy" id="89951"/>
    <lineage>
        <taxon>Eukaryota</taxon>
        <taxon>Metazoa</taxon>
        <taxon>Chordata</taxon>
        <taxon>Craniata</taxon>
        <taxon>Vertebrata</taxon>
        <taxon>Euteleostomi</taxon>
        <taxon>Actinopterygii</taxon>
        <taxon>Neopterygii</taxon>
        <taxon>Teleostei</taxon>
        <taxon>Neoteleostei</taxon>
        <taxon>Acanthomorphata</taxon>
        <taxon>Zeiogadaria</taxon>
        <taxon>Gadariae</taxon>
        <taxon>Gadiformes</taxon>
        <taxon>Gadoidei</taxon>
        <taxon>Merlucciidae</taxon>
        <taxon>Merluccius</taxon>
    </lineage>
</organism>
<reference evidence="1" key="1">
    <citation type="journal article" date="2023" name="Front. Mar. Sci.">
        <title>A new Merluccius polli reference genome to investigate the effects of global change in West African waters.</title>
        <authorList>
            <person name="Mateo J.L."/>
            <person name="Blanco-Fernandez C."/>
            <person name="Garcia-Vazquez E."/>
            <person name="Machado-Schiaffino G."/>
        </authorList>
    </citation>
    <scope>NUCLEOTIDE SEQUENCE</scope>
    <source>
        <strain evidence="1">C29</strain>
        <tissue evidence="1">Fin</tissue>
    </source>
</reference>
<evidence type="ECO:0000313" key="2">
    <source>
        <dbReference type="Proteomes" id="UP001174136"/>
    </source>
</evidence>
<sequence length="431" mass="47445">MAISSKFKCAELCRVVPEMDHVWSWAKARPTRLQAGCGVYPSPITLLGFPLFCCLATKHQEEHHLEMSNPQQELPGSLGFREEEGVVTECSTACLNALPVRRTVSAHWLEKRPEDRTSSQAQKKLKHRRSKTVGLTLGTVKTITPGLLVQQLPTEEHDRFQLPFNFLEQHSPKAHSRGICMKGHLPGEDIVMEPLLNAATNPTCSTQHCTDFEVMGGTLELPVCCQEGRHHLSLCLPLDSHRDPPENTATPAALSAAYSFSHTQRPSGEEGGTGLFISPMWSYQVYSLHHFLTISSFEFHGVSVTIPINLTLQAGDQLVLTRSCDFSSTVSEAKSAYLTKINSSASNPRKLFSTFTSLLIPPSPLPPSSLSADDFATYFTKNLPLPDPLLQTISSDILAFLTILINSSLNSGLIPASFKTARDKPLHKTTF</sequence>
<name>A0AA47N812_MERPO</name>
<proteinExistence type="predicted"/>
<dbReference type="EMBL" id="JAOPHQ010000582">
    <property type="protein sequence ID" value="KAK0154133.1"/>
    <property type="molecule type" value="Genomic_DNA"/>
</dbReference>